<dbReference type="PANTHER" id="PTHR19860">
    <property type="entry name" value="DDB1- AND CUL4-ASSOCIATED FACTOR 12-RELATED"/>
    <property type="match status" value="1"/>
</dbReference>
<dbReference type="Pfam" id="PF13191">
    <property type="entry name" value="AAA_16"/>
    <property type="match status" value="1"/>
</dbReference>
<feature type="non-terminal residue" evidence="3">
    <location>
        <position position="510"/>
    </location>
</feature>
<accession>A0A2T7NSN0</accession>
<dbReference type="InterPro" id="IPR051191">
    <property type="entry name" value="DCAF12"/>
</dbReference>
<dbReference type="AlphaFoldDB" id="A0A2T7NSN0"/>
<sequence>MPSGGKYELLAPVTPYVCSTPLDFKEEREWLASKVFPHLQEVCKARGSYLAPVDVCWSPEDTEVQDGHLLHLLLDCVKNSAPYFICLLGECYGPYNPEDSLDTLSTSRGNYMPYKPGGQCNWLHLNMVNAAQAGHSWVMKDGRQHCSFLELEIIAATFLEHCDHATFYFRQADHLEVRFPHLSGQERAVQYAYMMAENEHASLKIHALQHTIVKKGLPVRYFRTPQELGHLVTSDWIYILDIVCPPLIDNRCVADTEDYREWLAHQAHRQKLHKHFVTSATVESAMKQLTEFAMSSTSGLHAQGIFEVQTEDSSMCLLHNKKVHKYVHTVLLVTGDRGVGKSALLSHWLAEIERENPDMCVYYHFVGTIPGDSDITSFLRRSICSLRRQFYSRELHCSSDFSALCQTFVATASLGPCVVILDGINDLSSSLGCSQTTVKKFAWLPFPLPSQCRLILSTVCSDLTHHSLIKRTDVSVMILPGISHLPLKMLQLEARLKPHLLPYILRNQQQ</sequence>
<gene>
    <name evidence="3" type="ORF">C0Q70_14650</name>
</gene>
<keyword evidence="4" id="KW-1185">Reference proteome</keyword>
<dbReference type="SUPFAM" id="SSF52540">
    <property type="entry name" value="P-loop containing nucleoside triphosphate hydrolases"/>
    <property type="match status" value="1"/>
</dbReference>
<keyword evidence="1" id="KW-0677">Repeat</keyword>
<organism evidence="3 4">
    <name type="scientific">Pomacea canaliculata</name>
    <name type="common">Golden apple snail</name>
    <dbReference type="NCBI Taxonomy" id="400727"/>
    <lineage>
        <taxon>Eukaryota</taxon>
        <taxon>Metazoa</taxon>
        <taxon>Spiralia</taxon>
        <taxon>Lophotrochozoa</taxon>
        <taxon>Mollusca</taxon>
        <taxon>Gastropoda</taxon>
        <taxon>Caenogastropoda</taxon>
        <taxon>Architaenioglossa</taxon>
        <taxon>Ampullarioidea</taxon>
        <taxon>Ampullariidae</taxon>
        <taxon>Pomacea</taxon>
    </lineage>
</organism>
<evidence type="ECO:0000313" key="3">
    <source>
        <dbReference type="EMBL" id="PVD24180.1"/>
    </source>
</evidence>
<evidence type="ECO:0000259" key="2">
    <source>
        <dbReference type="Pfam" id="PF13191"/>
    </source>
</evidence>
<dbReference type="EMBL" id="PZQS01000009">
    <property type="protein sequence ID" value="PVD24180.1"/>
    <property type="molecule type" value="Genomic_DNA"/>
</dbReference>
<dbReference type="OrthoDB" id="2325716at2759"/>
<dbReference type="InterPro" id="IPR041664">
    <property type="entry name" value="AAA_16"/>
</dbReference>
<reference evidence="3 4" key="1">
    <citation type="submission" date="2018-04" db="EMBL/GenBank/DDBJ databases">
        <title>The genome of golden apple snail Pomacea canaliculata provides insight into stress tolerance and invasive adaptation.</title>
        <authorList>
            <person name="Liu C."/>
            <person name="Liu B."/>
            <person name="Ren Y."/>
            <person name="Zhang Y."/>
            <person name="Wang H."/>
            <person name="Li S."/>
            <person name="Jiang F."/>
            <person name="Yin L."/>
            <person name="Zhang G."/>
            <person name="Qian W."/>
            <person name="Fan W."/>
        </authorList>
    </citation>
    <scope>NUCLEOTIDE SEQUENCE [LARGE SCALE GENOMIC DNA]</scope>
    <source>
        <strain evidence="3">SZHN2017</strain>
        <tissue evidence="3">Muscle</tissue>
    </source>
</reference>
<evidence type="ECO:0000256" key="1">
    <source>
        <dbReference type="ARBA" id="ARBA00022737"/>
    </source>
</evidence>
<dbReference type="STRING" id="400727.A0A2T7NSN0"/>
<protein>
    <recommendedName>
        <fullName evidence="2">Orc1-like AAA ATPase domain-containing protein</fullName>
    </recommendedName>
</protein>
<proteinExistence type="predicted"/>
<dbReference type="GO" id="GO:0080008">
    <property type="term" value="C:Cul4-RING E3 ubiquitin ligase complex"/>
    <property type="evidence" value="ECO:0007669"/>
    <property type="project" value="TreeGrafter"/>
</dbReference>
<dbReference type="Proteomes" id="UP000245119">
    <property type="component" value="Linkage Group LG9"/>
</dbReference>
<dbReference type="InterPro" id="IPR027417">
    <property type="entry name" value="P-loop_NTPase"/>
</dbReference>
<dbReference type="PANTHER" id="PTHR19860:SF18">
    <property type="entry name" value="DUF4062 DOMAIN-CONTAINING PROTEIN"/>
    <property type="match status" value="1"/>
</dbReference>
<evidence type="ECO:0000313" key="4">
    <source>
        <dbReference type="Proteomes" id="UP000245119"/>
    </source>
</evidence>
<comment type="caution">
    <text evidence="3">The sequence shown here is derived from an EMBL/GenBank/DDBJ whole genome shotgun (WGS) entry which is preliminary data.</text>
</comment>
<name>A0A2T7NSN0_POMCA</name>
<feature type="domain" description="Orc1-like AAA ATPase" evidence="2">
    <location>
        <begin position="328"/>
        <end position="428"/>
    </location>
</feature>
<dbReference type="Gene3D" id="3.40.50.300">
    <property type="entry name" value="P-loop containing nucleotide triphosphate hydrolases"/>
    <property type="match status" value="1"/>
</dbReference>